<dbReference type="HOGENOM" id="CLU_087540_2_0_9"/>
<sequence>MRTPRWILSLTGLTAAFAIGAATASAHVVVIADNPTPPAAGGFEQYTMRVPCEKNDPTVKIVLKVPKGVSFVSYEPAPGWKVTENQVNGQTLVTWQATGDGIQPGQFEQFPFLATNPRQPGVIAWDAFQYYRDGSIVAWTGATGSATPHSTTQIVAAGTASETPANAVQTAPGEESTSSANSFGLGWTTADTMVLASSVVSLLLAVISLVFSLRRDLNRP</sequence>
<feature type="chain" id="PRO_5039371738" evidence="2">
    <location>
        <begin position="27"/>
        <end position="220"/>
    </location>
</feature>
<evidence type="ECO:0000313" key="4">
    <source>
        <dbReference type="EMBL" id="ACV59629.1"/>
    </source>
</evidence>
<feature type="transmembrane region" description="Helical" evidence="1">
    <location>
        <begin position="193"/>
        <end position="213"/>
    </location>
</feature>
<keyword evidence="1" id="KW-0472">Membrane</keyword>
<accession>C8WTB5</accession>
<dbReference type="AlphaFoldDB" id="C8WTB5"/>
<keyword evidence="1" id="KW-1133">Transmembrane helix</keyword>
<dbReference type="Pfam" id="PF07987">
    <property type="entry name" value="DUF1775"/>
    <property type="match status" value="1"/>
</dbReference>
<dbReference type="Proteomes" id="UP000001917">
    <property type="component" value="Chromosome"/>
</dbReference>
<evidence type="ECO:0000313" key="5">
    <source>
        <dbReference type="Proteomes" id="UP000001917"/>
    </source>
</evidence>
<keyword evidence="5" id="KW-1185">Reference proteome</keyword>
<reference evidence="4 5" key="2">
    <citation type="journal article" date="2010" name="Stand. Genomic Sci.">
        <title>Complete genome sequence of Alicyclobacillus acidocaldarius type strain (104-IA).</title>
        <authorList>
            <person name="Mavromatis K."/>
            <person name="Sikorski J."/>
            <person name="Lapidus A."/>
            <person name="Glavina Del Rio T."/>
            <person name="Copeland A."/>
            <person name="Tice H."/>
            <person name="Cheng J.F."/>
            <person name="Lucas S."/>
            <person name="Chen F."/>
            <person name="Nolan M."/>
            <person name="Bruce D."/>
            <person name="Goodwin L."/>
            <person name="Pitluck S."/>
            <person name="Ivanova N."/>
            <person name="Ovchinnikova G."/>
            <person name="Pati A."/>
            <person name="Chen A."/>
            <person name="Palaniappan K."/>
            <person name="Land M."/>
            <person name="Hauser L."/>
            <person name="Chang Y.J."/>
            <person name="Jeffries C.D."/>
            <person name="Chain P."/>
            <person name="Meincke L."/>
            <person name="Sims D."/>
            <person name="Chertkov O."/>
            <person name="Han C."/>
            <person name="Brettin T."/>
            <person name="Detter J.C."/>
            <person name="Wahrenburg C."/>
            <person name="Rohde M."/>
            <person name="Pukall R."/>
            <person name="Goker M."/>
            <person name="Bristow J."/>
            <person name="Eisen J.A."/>
            <person name="Markowitz V."/>
            <person name="Hugenholtz P."/>
            <person name="Klenk H.P."/>
            <person name="Kyrpides N.C."/>
        </authorList>
    </citation>
    <scope>NUCLEOTIDE SEQUENCE [LARGE SCALE GENOMIC DNA]</scope>
    <source>
        <strain evidence="5">ATCC 27009 / DSM 446 / BCRC 14685 / JCM 5260 / KCTC 1825 / NBRC 15652 / NCIMB 11725 / NRRL B-14509 / 104-IA</strain>
    </source>
</reference>
<keyword evidence="2" id="KW-0732">Signal</keyword>
<dbReference type="CDD" id="cd08545">
    <property type="entry name" value="YcnI_like"/>
    <property type="match status" value="1"/>
</dbReference>
<dbReference type="eggNOG" id="COG4549">
    <property type="taxonomic scope" value="Bacteria"/>
</dbReference>
<feature type="signal peptide" evidence="2">
    <location>
        <begin position="1"/>
        <end position="26"/>
    </location>
</feature>
<proteinExistence type="predicted"/>
<organism evidence="4 5">
    <name type="scientific">Alicyclobacillus acidocaldarius subsp. acidocaldarius (strain ATCC 27009 / DSM 446 / BCRC 14685 / JCM 5260 / KCTC 1825 / NBRC 15652 / NCIMB 11725 / NRRL B-14509 / 104-IA)</name>
    <name type="common">Bacillus acidocaldarius</name>
    <dbReference type="NCBI Taxonomy" id="521098"/>
    <lineage>
        <taxon>Bacteria</taxon>
        <taxon>Bacillati</taxon>
        <taxon>Bacillota</taxon>
        <taxon>Bacilli</taxon>
        <taxon>Bacillales</taxon>
        <taxon>Alicyclobacillaceae</taxon>
        <taxon>Alicyclobacillus</taxon>
    </lineage>
</organism>
<dbReference type="InterPro" id="IPR012533">
    <property type="entry name" value="YcnI-copper_dom"/>
</dbReference>
<keyword evidence="1" id="KW-0812">Transmembrane</keyword>
<dbReference type="STRING" id="521098.Aaci_2625"/>
<evidence type="ECO:0000259" key="3">
    <source>
        <dbReference type="Pfam" id="PF07987"/>
    </source>
</evidence>
<dbReference type="Gene3D" id="2.60.40.2230">
    <property type="entry name" value="Uncharacterised protein YcnI-like PF07987, DUF1775"/>
    <property type="match status" value="1"/>
</dbReference>
<dbReference type="EMBL" id="CP001727">
    <property type="protein sequence ID" value="ACV59629.1"/>
    <property type="molecule type" value="Genomic_DNA"/>
</dbReference>
<dbReference type="InterPro" id="IPR038507">
    <property type="entry name" value="YcnI-like_sf"/>
</dbReference>
<evidence type="ECO:0000256" key="1">
    <source>
        <dbReference type="SAM" id="Phobius"/>
    </source>
</evidence>
<gene>
    <name evidence="4" type="ordered locus">Aaci_2625</name>
</gene>
<feature type="domain" description="YncI copper-binding" evidence="3">
    <location>
        <begin position="35"/>
        <end position="146"/>
    </location>
</feature>
<dbReference type="RefSeq" id="WP_012811866.1">
    <property type="nucleotide sequence ID" value="NC_013205.1"/>
</dbReference>
<dbReference type="KEGG" id="aac:Aaci_2625"/>
<name>C8WTB5_ALIAD</name>
<evidence type="ECO:0000256" key="2">
    <source>
        <dbReference type="SAM" id="SignalP"/>
    </source>
</evidence>
<protein>
    <submittedName>
        <fullName evidence="4">Nuclear export factor GLE1</fullName>
    </submittedName>
</protein>
<reference evidence="5" key="1">
    <citation type="submission" date="2009-09" db="EMBL/GenBank/DDBJ databases">
        <title>The complete chromosome of Alicyclobacillus acidocaldarius subsp. acidocaldarius DSM 446.</title>
        <authorList>
            <consortium name="US DOE Joint Genome Institute (JGI-PGF)"/>
            <person name="Lucas S."/>
            <person name="Copeland A."/>
            <person name="Lapidus A."/>
            <person name="Glavina del Rio T."/>
            <person name="Dalin E."/>
            <person name="Tice H."/>
            <person name="Bruce D."/>
            <person name="Goodwin L."/>
            <person name="Pitluck S."/>
            <person name="Kyrpides N."/>
            <person name="Mavromatis K."/>
            <person name="Ivanova N."/>
            <person name="Ovchinnikova G."/>
            <person name="Chertkov O."/>
            <person name="Sims D."/>
            <person name="Brettin T."/>
            <person name="Detter J.C."/>
            <person name="Han C."/>
            <person name="Larimer F."/>
            <person name="Land M."/>
            <person name="Hauser L."/>
            <person name="Markowitz V."/>
            <person name="Cheng J.-F."/>
            <person name="Hugenholtz P."/>
            <person name="Woyke T."/>
            <person name="Wu D."/>
            <person name="Pukall R."/>
            <person name="Klenk H.-P."/>
            <person name="Eisen J.A."/>
        </authorList>
    </citation>
    <scope>NUCLEOTIDE SEQUENCE [LARGE SCALE GENOMIC DNA]</scope>
    <source>
        <strain evidence="5">ATCC 27009 / DSM 446 / BCRC 14685 / JCM 5260 / KCTC 1825 / NBRC 15652 / NCIMB 11725 / NRRL B-14509 / 104-IA</strain>
    </source>
</reference>